<gene>
    <name evidence="1" type="ORF">AB835_13730</name>
</gene>
<dbReference type="SUPFAM" id="SSF56784">
    <property type="entry name" value="HAD-like"/>
    <property type="match status" value="1"/>
</dbReference>
<evidence type="ECO:0000313" key="2">
    <source>
        <dbReference type="Proteomes" id="UP000242502"/>
    </source>
</evidence>
<dbReference type="InterPro" id="IPR010033">
    <property type="entry name" value="HAD_SF_ppase_IIIC"/>
</dbReference>
<dbReference type="STRING" id="62101.AB835_13730"/>
<dbReference type="InterPro" id="IPR010037">
    <property type="entry name" value="FkbH_domain"/>
</dbReference>
<sequence length="518" mass="59663">MNFHHIGLACFDLVKTLENMQFVYDIISVSPIVEDPLQKVSVCLVKIANLPMVELVMGKPVESFLSQGNAIYHMCYECDDIEQQIKIHKNAGDIVIQKPTPAVLFEGRRVAFLKTQLGIIELLEKYTPDHVTIHNEQDTKEEKDPLIANFTVLSTFSASPLLPILTYMADMLRLVISPHIVAHDQITSHLLSQSLQSNNNDQIVLLRLEDWDTNFDNDAASLSKTLHGQITSLYQATLTWVQNNHSTCIIIFCPSTPEFINDKLSAELYHELKQYLSSALNNSKVIQFIDFEEKVLLREIGNIFDLFMDRKARVPYTLLGQFYLSELILRTLHFIKRRPYKVLVIDCDNTLWEGVCSEDGIENILFTENKILLQKFIKLLSNNGFLICLCSKNNKDDVLKVFNEHKGMELMLDDISTYRINWNKKSINIKEISEEVGLSTDSFIFIDDNPIECAEVKQNCPEVTVIRLPEDDKIPEILYAHWALDNVASTEEDHQRKKFYQLEKKRKALLEKKTNFFI</sequence>
<dbReference type="EMBL" id="MDLC01000071">
    <property type="protein sequence ID" value="ODS22520.1"/>
    <property type="molecule type" value="Genomic_DNA"/>
</dbReference>
<dbReference type="InterPro" id="IPR036514">
    <property type="entry name" value="SGNH_hydro_sf"/>
</dbReference>
<dbReference type="InterPro" id="IPR023214">
    <property type="entry name" value="HAD_sf"/>
</dbReference>
<protein>
    <submittedName>
        <fullName evidence="1">Uncharacterized protein</fullName>
    </submittedName>
</protein>
<accession>A0A1D2QLR4</accession>
<dbReference type="NCBIfam" id="TIGR01686">
    <property type="entry name" value="FkbH"/>
    <property type="match status" value="1"/>
</dbReference>
<dbReference type="Gene3D" id="3.10.180.10">
    <property type="entry name" value="2,3-Dihydroxybiphenyl 1,2-Dioxygenase, domain 1"/>
    <property type="match status" value="1"/>
</dbReference>
<name>A0A1D2QLR4_9GAMM</name>
<dbReference type="GO" id="GO:0016788">
    <property type="term" value="F:hydrolase activity, acting on ester bonds"/>
    <property type="evidence" value="ECO:0007669"/>
    <property type="project" value="UniProtKB-ARBA"/>
</dbReference>
<evidence type="ECO:0000313" key="1">
    <source>
        <dbReference type="EMBL" id="ODS22520.1"/>
    </source>
</evidence>
<dbReference type="SUPFAM" id="SSF54593">
    <property type="entry name" value="Glyoxalase/Bleomycin resistance protein/Dihydroxybiphenyl dioxygenase"/>
    <property type="match status" value="1"/>
</dbReference>
<dbReference type="Gene3D" id="3.40.50.1000">
    <property type="entry name" value="HAD superfamily/HAD-like"/>
    <property type="match status" value="1"/>
</dbReference>
<dbReference type="AlphaFoldDB" id="A0A1D2QLR4"/>
<dbReference type="Proteomes" id="UP000242502">
    <property type="component" value="Unassembled WGS sequence"/>
</dbReference>
<proteinExistence type="predicted"/>
<dbReference type="Pfam" id="PF13669">
    <property type="entry name" value="Glyoxalase_4"/>
    <property type="match status" value="1"/>
</dbReference>
<comment type="caution">
    <text evidence="1">The sequence shown here is derived from an EMBL/GenBank/DDBJ whole genome shotgun (WGS) entry which is preliminary data.</text>
</comment>
<dbReference type="InterPro" id="IPR029068">
    <property type="entry name" value="Glyas_Bleomycin-R_OHBP_Dase"/>
</dbReference>
<dbReference type="Gene3D" id="3.40.50.1110">
    <property type="entry name" value="SGNH hydrolase"/>
    <property type="match status" value="1"/>
</dbReference>
<dbReference type="InterPro" id="IPR036412">
    <property type="entry name" value="HAD-like_sf"/>
</dbReference>
<dbReference type="NCBIfam" id="TIGR01681">
    <property type="entry name" value="HAD-SF-IIIC"/>
    <property type="match status" value="1"/>
</dbReference>
<reference evidence="1 2" key="1">
    <citation type="journal article" date="2016" name="Appl. Environ. Microbiol.">
        <title>Lack of Overt Genome Reduction in the Bryostatin-Producing Bryozoan Symbiont "Candidatus Endobugula sertula".</title>
        <authorList>
            <person name="Miller I.J."/>
            <person name="Vanee N."/>
            <person name="Fong S.S."/>
            <person name="Lim-Fong G.E."/>
            <person name="Kwan J.C."/>
        </authorList>
    </citation>
    <scope>NUCLEOTIDE SEQUENCE [LARGE SCALE GENOMIC DNA]</scope>
    <source>
        <strain evidence="1">AB1-4</strain>
    </source>
</reference>
<organism evidence="1 2">
    <name type="scientific">Candidatus Endobugula sertula</name>
    <name type="common">Bugula neritina bacterial symbiont</name>
    <dbReference type="NCBI Taxonomy" id="62101"/>
    <lineage>
        <taxon>Bacteria</taxon>
        <taxon>Pseudomonadati</taxon>
        <taxon>Pseudomonadota</taxon>
        <taxon>Gammaproteobacteria</taxon>
        <taxon>Cellvibrionales</taxon>
        <taxon>Cellvibrionaceae</taxon>
        <taxon>Candidatus Endobugula</taxon>
    </lineage>
</organism>